<dbReference type="GO" id="GO:0042910">
    <property type="term" value="F:xenobiotic transmembrane transporter activity"/>
    <property type="evidence" value="ECO:0007669"/>
    <property type="project" value="InterPro"/>
</dbReference>
<dbReference type="Proteomes" id="UP000626109">
    <property type="component" value="Unassembled WGS sequence"/>
</dbReference>
<dbReference type="EMBL" id="CAJNNW010027339">
    <property type="protein sequence ID" value="CAE8690893.1"/>
    <property type="molecule type" value="Genomic_DNA"/>
</dbReference>
<accession>A0A813K4C9</accession>
<comment type="caution">
    <text evidence="2">The sequence shown here is derived from an EMBL/GenBank/DDBJ whole genome shotgun (WGS) entry which is preliminary data.</text>
</comment>
<reference evidence="2" key="1">
    <citation type="submission" date="2021-02" db="EMBL/GenBank/DDBJ databases">
        <authorList>
            <person name="Dougan E. K."/>
            <person name="Rhodes N."/>
            <person name="Thang M."/>
            <person name="Chan C."/>
        </authorList>
    </citation>
    <scope>NUCLEOTIDE SEQUENCE</scope>
</reference>
<evidence type="ECO:0000313" key="3">
    <source>
        <dbReference type="Proteomes" id="UP000626109"/>
    </source>
</evidence>
<dbReference type="Pfam" id="PF01554">
    <property type="entry name" value="MatE"/>
    <property type="match status" value="1"/>
</dbReference>
<sequence>GFVFCCCPHPSLILTMTTQRNLRLLGDCEGAAVDSEGHSQQGSPLPGREAVTSTRRCELEQGMRSSEARLQVSVSDSVGLLEVARFALPLCLTCAVGALQATTDAACLGQLLGREALGAAAIANVFQNMIDSVAWAALGVCETLCAEAYGAGSMDMVGVWVQLALCLSTALLLPTFFPMGSCH</sequence>
<organism evidence="2 3">
    <name type="scientific">Polarella glacialis</name>
    <name type="common">Dinoflagellate</name>
    <dbReference type="NCBI Taxonomy" id="89957"/>
    <lineage>
        <taxon>Eukaryota</taxon>
        <taxon>Sar</taxon>
        <taxon>Alveolata</taxon>
        <taxon>Dinophyceae</taxon>
        <taxon>Suessiales</taxon>
        <taxon>Suessiaceae</taxon>
        <taxon>Polarella</taxon>
    </lineage>
</organism>
<evidence type="ECO:0008006" key="4">
    <source>
        <dbReference type="Google" id="ProtNLM"/>
    </source>
</evidence>
<gene>
    <name evidence="2" type="ORF">PGLA2088_LOCUS27162</name>
</gene>
<evidence type="ECO:0000313" key="2">
    <source>
        <dbReference type="EMBL" id="CAE8690893.1"/>
    </source>
</evidence>
<dbReference type="GO" id="GO:0016020">
    <property type="term" value="C:membrane"/>
    <property type="evidence" value="ECO:0007669"/>
    <property type="project" value="InterPro"/>
</dbReference>
<dbReference type="GO" id="GO:0015297">
    <property type="term" value="F:antiporter activity"/>
    <property type="evidence" value="ECO:0007669"/>
    <property type="project" value="InterPro"/>
</dbReference>
<dbReference type="AlphaFoldDB" id="A0A813K4C9"/>
<comment type="similarity">
    <text evidence="1">Belongs to the multi antimicrobial extrusion (MATE) (TC 2.A.66.1) family.</text>
</comment>
<protein>
    <recommendedName>
        <fullName evidence="4">Protein DETOXIFICATION</fullName>
    </recommendedName>
</protein>
<proteinExistence type="inferred from homology"/>
<feature type="non-terminal residue" evidence="2">
    <location>
        <position position="1"/>
    </location>
</feature>
<evidence type="ECO:0000256" key="1">
    <source>
        <dbReference type="ARBA" id="ARBA00010199"/>
    </source>
</evidence>
<name>A0A813K4C9_POLGL</name>
<dbReference type="InterPro" id="IPR002528">
    <property type="entry name" value="MATE_fam"/>
</dbReference>